<dbReference type="Pfam" id="PF13556">
    <property type="entry name" value="HTH_30"/>
    <property type="match status" value="1"/>
</dbReference>
<evidence type="ECO:0000259" key="2">
    <source>
        <dbReference type="Pfam" id="PF25906"/>
    </source>
</evidence>
<feature type="domain" description="PucR-like N-terminal" evidence="2">
    <location>
        <begin position="19"/>
        <end position="184"/>
    </location>
</feature>
<evidence type="ECO:0000259" key="1">
    <source>
        <dbReference type="Pfam" id="PF13556"/>
    </source>
</evidence>
<reference evidence="3 4" key="1">
    <citation type="submission" date="2020-10" db="EMBL/GenBank/DDBJ databases">
        <title>Sequencing the genomes of 1000 actinobacteria strains.</title>
        <authorList>
            <person name="Klenk H.-P."/>
        </authorList>
    </citation>
    <scope>NUCLEOTIDE SEQUENCE [LARGE SCALE GENOMIC DNA]</scope>
    <source>
        <strain evidence="3 4">DSM 46744</strain>
    </source>
</reference>
<dbReference type="InterPro" id="IPR042070">
    <property type="entry name" value="PucR_C-HTH_sf"/>
</dbReference>
<evidence type="ECO:0008006" key="5">
    <source>
        <dbReference type="Google" id="ProtNLM"/>
    </source>
</evidence>
<dbReference type="EMBL" id="JADBDZ010000001">
    <property type="protein sequence ID" value="MBE1530250.1"/>
    <property type="molecule type" value="Genomic_DNA"/>
</dbReference>
<dbReference type="PANTHER" id="PTHR33744:SF1">
    <property type="entry name" value="DNA-BINDING TRANSCRIPTIONAL ACTIVATOR ADER"/>
    <property type="match status" value="1"/>
</dbReference>
<dbReference type="Pfam" id="PF25906">
    <property type="entry name" value="PucR-like_N"/>
    <property type="match status" value="1"/>
</dbReference>
<feature type="domain" description="PucR C-terminal helix-turn-helix" evidence="1">
    <location>
        <begin position="343"/>
        <end position="399"/>
    </location>
</feature>
<dbReference type="InterPro" id="IPR058663">
    <property type="entry name" value="PucR-like_N"/>
</dbReference>
<gene>
    <name evidence="3" type="ORF">H4W34_000083</name>
</gene>
<dbReference type="InterPro" id="IPR051448">
    <property type="entry name" value="CdaR-like_regulators"/>
</dbReference>
<dbReference type="Proteomes" id="UP000627838">
    <property type="component" value="Unassembled WGS sequence"/>
</dbReference>
<dbReference type="InterPro" id="IPR025736">
    <property type="entry name" value="PucR_C-HTH_dom"/>
</dbReference>
<dbReference type="Gene3D" id="1.10.10.2840">
    <property type="entry name" value="PucR C-terminal helix-turn-helix domain"/>
    <property type="match status" value="1"/>
</dbReference>
<evidence type="ECO:0000313" key="3">
    <source>
        <dbReference type="EMBL" id="MBE1530250.1"/>
    </source>
</evidence>
<accession>A0ABR9JJB7</accession>
<comment type="caution">
    <text evidence="3">The sequence shown here is derived from an EMBL/GenBank/DDBJ whole genome shotgun (WGS) entry which is preliminary data.</text>
</comment>
<dbReference type="PANTHER" id="PTHR33744">
    <property type="entry name" value="CARBOHYDRATE DIACID REGULATOR"/>
    <property type="match status" value="1"/>
</dbReference>
<organism evidence="3 4">
    <name type="scientific">Actinomadura algeriensis</name>
    <dbReference type="NCBI Taxonomy" id="1679523"/>
    <lineage>
        <taxon>Bacteria</taxon>
        <taxon>Bacillati</taxon>
        <taxon>Actinomycetota</taxon>
        <taxon>Actinomycetes</taxon>
        <taxon>Streptosporangiales</taxon>
        <taxon>Thermomonosporaceae</taxon>
        <taxon>Actinomadura</taxon>
    </lineage>
</organism>
<evidence type="ECO:0000313" key="4">
    <source>
        <dbReference type="Proteomes" id="UP000627838"/>
    </source>
</evidence>
<protein>
    <recommendedName>
        <fullName evidence="5">PucR family transcriptional regulator</fullName>
    </recommendedName>
</protein>
<keyword evidence="4" id="KW-1185">Reference proteome</keyword>
<name>A0ABR9JJB7_9ACTN</name>
<proteinExistence type="predicted"/>
<sequence length="411" mass="45314">MTELADRPTGTADLTAQPWRDVPREEAGWIRPHLPALIDAMVEGVLQHVPEYARFDDPVYVEVVRATTERGMEHFIRLIADPDASWKEMHQLYFDIGYGEAVEGRGLEHFQNALRVASRTAWRYLAREADRLKKPRELAIRLTEANFAYLDLLASAAAQGYARAREKAAGEREQRRGRLLGLLLSDPPAPRDVLVEQAALAGWPLPERIAVIVLDVPPGTGGEGPRGLSPSLLAGLDHGRTCLIVPDPDRPGGIDRLTAPLRGWTGAAGPSVPLDQAGVSLHWAHRTLDLVPGCPKTREGALLHADRHLSELLLQEGRTLAEAAARRRLAPLTAAGPHRGARLARTLLECLKHGFNATDAADALRVHPQTVRYRMAQLHDMFDFDIEDPELRLELMLLLPVWLMGADGESA</sequence>
<dbReference type="RefSeq" id="WP_318783870.1">
    <property type="nucleotide sequence ID" value="NZ_JADBDZ010000001.1"/>
</dbReference>